<keyword evidence="10" id="KW-1185">Reference proteome</keyword>
<evidence type="ECO:0000256" key="6">
    <source>
        <dbReference type="ARBA" id="ARBA00023196"/>
    </source>
</evidence>
<evidence type="ECO:0000256" key="5">
    <source>
        <dbReference type="ARBA" id="ARBA00023136"/>
    </source>
</evidence>
<dbReference type="Pfam" id="PF00213">
    <property type="entry name" value="OSCP"/>
    <property type="match status" value="1"/>
</dbReference>
<comment type="function">
    <text evidence="8">This protein is part of the stalk that links CF(0) to CF(1). It either transmits conformational changes from CF(0) to CF(1) or is implicated in proton conduction.</text>
</comment>
<dbReference type="InterPro" id="IPR026015">
    <property type="entry name" value="ATP_synth_OSCP/delta_N_sf"/>
</dbReference>
<dbReference type="Gene3D" id="1.10.520.20">
    <property type="entry name" value="N-terminal domain of the delta subunit of the F1F0-ATP synthase"/>
    <property type="match status" value="1"/>
</dbReference>
<evidence type="ECO:0000256" key="2">
    <source>
        <dbReference type="ARBA" id="ARBA00022448"/>
    </source>
</evidence>
<keyword evidence="4 8" id="KW-0406">Ion transport</keyword>
<dbReference type="NCBIfam" id="NF009967">
    <property type="entry name" value="PRK13430.1"/>
    <property type="match status" value="1"/>
</dbReference>
<keyword evidence="6 8" id="KW-0139">CF(1)</keyword>
<comment type="similarity">
    <text evidence="8">Belongs to the ATPase delta chain family.</text>
</comment>
<evidence type="ECO:0000256" key="7">
    <source>
        <dbReference type="ARBA" id="ARBA00023310"/>
    </source>
</evidence>
<gene>
    <name evidence="8" type="primary">atpH</name>
    <name evidence="9" type="ORF">ACEZDE_11400</name>
</gene>
<evidence type="ECO:0000256" key="1">
    <source>
        <dbReference type="ARBA" id="ARBA00004370"/>
    </source>
</evidence>
<reference evidence="9 10" key="1">
    <citation type="submission" date="2024-09" db="EMBL/GenBank/DDBJ databases">
        <authorList>
            <person name="Lee S.D."/>
        </authorList>
    </citation>
    <scope>NUCLEOTIDE SEQUENCE [LARGE SCALE GENOMIC DNA]</scope>
    <source>
        <strain evidence="9 10">N8-3</strain>
    </source>
</reference>
<dbReference type="HAMAP" id="MF_01416">
    <property type="entry name" value="ATP_synth_delta_bact"/>
    <property type="match status" value="1"/>
</dbReference>
<dbReference type="Proteomes" id="UP001592531">
    <property type="component" value="Unassembled WGS sequence"/>
</dbReference>
<keyword evidence="5 8" id="KW-0472">Membrane</keyword>
<evidence type="ECO:0000256" key="4">
    <source>
        <dbReference type="ARBA" id="ARBA00023065"/>
    </source>
</evidence>
<dbReference type="EMBL" id="JBHFAB010000007">
    <property type="protein sequence ID" value="MFC1417249.1"/>
    <property type="molecule type" value="Genomic_DNA"/>
</dbReference>
<dbReference type="InterPro" id="IPR020781">
    <property type="entry name" value="ATPase_OSCP/d_CS"/>
</dbReference>
<name>A0ABV6VU08_9ACTN</name>
<keyword evidence="3 8" id="KW-0375">Hydrogen ion transport</keyword>
<evidence type="ECO:0000313" key="9">
    <source>
        <dbReference type="EMBL" id="MFC1417249.1"/>
    </source>
</evidence>
<proteinExistence type="inferred from homology"/>
<dbReference type="PROSITE" id="PS00389">
    <property type="entry name" value="ATPASE_DELTA"/>
    <property type="match status" value="1"/>
</dbReference>
<dbReference type="RefSeq" id="WP_380535204.1">
    <property type="nucleotide sequence ID" value="NZ_JBHFAB010000007.1"/>
</dbReference>
<dbReference type="SUPFAM" id="SSF47928">
    <property type="entry name" value="N-terminal domain of the delta subunit of the F1F0-ATP synthase"/>
    <property type="match status" value="1"/>
</dbReference>
<evidence type="ECO:0000313" key="10">
    <source>
        <dbReference type="Proteomes" id="UP001592531"/>
    </source>
</evidence>
<dbReference type="PRINTS" id="PR00125">
    <property type="entry name" value="ATPASEDELTA"/>
</dbReference>
<keyword evidence="7 8" id="KW-0066">ATP synthesis</keyword>
<evidence type="ECO:0000256" key="3">
    <source>
        <dbReference type="ARBA" id="ARBA00022781"/>
    </source>
</evidence>
<dbReference type="InterPro" id="IPR000711">
    <property type="entry name" value="ATPase_OSCP/dsu"/>
</dbReference>
<keyword evidence="8" id="KW-1003">Cell membrane</keyword>
<evidence type="ECO:0000256" key="8">
    <source>
        <dbReference type="HAMAP-Rule" id="MF_01416"/>
    </source>
</evidence>
<keyword evidence="2 8" id="KW-0813">Transport</keyword>
<comment type="function">
    <text evidence="8">F(1)F(0) ATP synthase produces ATP from ADP in the presence of a proton or sodium gradient. F-type ATPases consist of two structural domains, F(1) containing the extramembraneous catalytic core and F(0) containing the membrane proton channel, linked together by a central stalk and a peripheral stalk. During catalysis, ATP synthesis in the catalytic domain of F(1) is coupled via a rotary mechanism of the central stalk subunits to proton translocation.</text>
</comment>
<dbReference type="NCBIfam" id="TIGR01145">
    <property type="entry name" value="ATP_synt_delta"/>
    <property type="match status" value="1"/>
</dbReference>
<sequence length="271" mass="28285">MSSATRQSNAAARERLEALTDSTSVDLVALGADLLAVTGVLDRAVGLRRTLTDPATDGQRKADLATALLGGKIGAEALDLVSGMVRSRWAQSRDLVDAIEQLASLTEIIGADRAGSLDEVEDELFRFGRIVAANPELRSALTDGAADTAAKGELLRGLLGGKAKPQTVQLITGLVTQPRGRSLEGGLEEFSRLAAGRRDRVVALVTAAVPLSDAQKERLAASLARLVGRQVHLNIEVDPAVLGGVRVQIGDEIIEGTVASRMDGARQGLAG</sequence>
<organism evidence="9 10">
    <name type="scientific">Streptacidiphilus cavernicola</name>
    <dbReference type="NCBI Taxonomy" id="3342716"/>
    <lineage>
        <taxon>Bacteria</taxon>
        <taxon>Bacillati</taxon>
        <taxon>Actinomycetota</taxon>
        <taxon>Actinomycetes</taxon>
        <taxon>Kitasatosporales</taxon>
        <taxon>Streptomycetaceae</taxon>
        <taxon>Streptacidiphilus</taxon>
    </lineage>
</organism>
<comment type="subcellular location">
    <subcellularLocation>
        <location evidence="8">Cell membrane</location>
        <topology evidence="8">Peripheral membrane protein</topology>
    </subcellularLocation>
    <subcellularLocation>
        <location evidence="1">Membrane</location>
    </subcellularLocation>
</comment>
<comment type="caution">
    <text evidence="9">The sequence shown here is derived from an EMBL/GenBank/DDBJ whole genome shotgun (WGS) entry which is preliminary data.</text>
</comment>
<dbReference type="PANTHER" id="PTHR11910">
    <property type="entry name" value="ATP SYNTHASE DELTA CHAIN"/>
    <property type="match status" value="1"/>
</dbReference>
<accession>A0ABV6VU08</accession>
<protein>
    <recommendedName>
        <fullName evidence="8">ATP synthase subunit delta</fullName>
    </recommendedName>
    <alternativeName>
        <fullName evidence="8">ATP synthase F(1) sector subunit delta</fullName>
    </alternativeName>
    <alternativeName>
        <fullName evidence="8">F-type ATPase subunit delta</fullName>
        <shortName evidence="8">F-ATPase subunit delta</shortName>
    </alternativeName>
</protein>